<keyword evidence="3" id="KW-1185">Reference proteome</keyword>
<protein>
    <recommendedName>
        <fullName evidence="4">AsmA-like C-terminal domain-containing protein</fullName>
    </recommendedName>
</protein>
<comment type="caution">
    <text evidence="2">The sequence shown here is derived from an EMBL/GenBank/DDBJ whole genome shotgun (WGS) entry which is preliminary data.</text>
</comment>
<gene>
    <name evidence="2" type="ORF">ABS362_16990</name>
</gene>
<dbReference type="RefSeq" id="WP_350413934.1">
    <property type="nucleotide sequence ID" value="NZ_JBEOKT010000020.1"/>
</dbReference>
<proteinExistence type="predicted"/>
<dbReference type="EMBL" id="JBEOKT010000020">
    <property type="protein sequence ID" value="MER2999250.1"/>
    <property type="molecule type" value="Genomic_DNA"/>
</dbReference>
<evidence type="ECO:0000313" key="2">
    <source>
        <dbReference type="EMBL" id="MER2999250.1"/>
    </source>
</evidence>
<keyword evidence="1" id="KW-1133">Transmembrane helix</keyword>
<evidence type="ECO:0008006" key="4">
    <source>
        <dbReference type="Google" id="ProtNLM"/>
    </source>
</evidence>
<name>A0ABV1RZ08_9BACT</name>
<evidence type="ECO:0000313" key="3">
    <source>
        <dbReference type="Proteomes" id="UP001476807"/>
    </source>
</evidence>
<keyword evidence="1" id="KW-0812">Transmembrane</keyword>
<accession>A0ABV1RZ08</accession>
<reference evidence="2 3" key="1">
    <citation type="submission" date="2024-06" db="EMBL/GenBank/DDBJ databases">
        <title>Pontibacter populi HYL7-15.</title>
        <authorList>
            <person name="Kim M.K."/>
        </authorList>
    </citation>
    <scope>NUCLEOTIDE SEQUENCE [LARGE SCALE GENOMIC DNA]</scope>
    <source>
        <strain evidence="2 3">HYL7-15</strain>
    </source>
</reference>
<organism evidence="2 3">
    <name type="scientific">Pontibacter populi</name>
    <dbReference type="NCBI Taxonomy" id="890055"/>
    <lineage>
        <taxon>Bacteria</taxon>
        <taxon>Pseudomonadati</taxon>
        <taxon>Bacteroidota</taxon>
        <taxon>Cytophagia</taxon>
        <taxon>Cytophagales</taxon>
        <taxon>Hymenobacteraceae</taxon>
        <taxon>Pontibacter</taxon>
    </lineage>
</organism>
<evidence type="ECO:0000256" key="1">
    <source>
        <dbReference type="SAM" id="Phobius"/>
    </source>
</evidence>
<sequence length="1301" mass="146427">MSEPATPGKDRKAFKIASIVLVSLAGLLLLALLVLFFFAEPLAKRYLKKQVAKQTEGLYQLDLDELDVSFSNWGVTLHGVHLYPDTALHRQQKEKGQASPSLLELQSPKLEITGINLRALIFNNRLTVGKVVAEKPEITHWHDAAVTKKSRQGSKGGGGLEALRIRELDLEDASYRYQLLGEQGMPQHDIPQLSLQVEGLQLDLQTQEAISQMFQADALDLDIRRYTYRAPDSVYNIWVGRFTYASGQQELKAQHIAVQPNLQANAALPKDQAHRTLYQFSAPLLALQGLDIAFAWETKDLQLDELLLERGTLQLHENLNVPESTESSSLKDRYTQLSPYLRAIGIKELRLRNGDFTYQQHGLAVDTIHLLAEANIYLQDLQLDSLTLFAPKEKVFAEVVSINTGNYTYKPASSPYTLQTAGMQLSTLDKSLEAKALHLSGDWDRNDALKSQNMAKHTLYDIRLPQLRFQEMDLLEAIRSSRLTIGSIAAEQPVIDVRIDQRVPKSDPGPDLQALYRQVSGIVSSLEVGEIRIRDAALTQHSNNRNIQRLQQLEHASLVAIGLELDSAFVFDPDQVIPLQDLLVTARNYRYRMPDNTYTFTLGGLRYSTRQQEFLAKSLDVNSSLRANYLQKLTNNASRKLIDLSAHSLQITGLDLISAMNTGRLEADRLVLRQPAVAMLLDREVTESSSGQQEAGKALFKMVDLISVNTIRLEDGSFTFSEKLRPVMRTHQLEHATTTISGFELTPTSFKNLNDTLPMEELTLEATDYTYRSTDSLYTIRLDSLHYSSRQQELVARTLEVNADREVNERLKVNSPDLASHNLINISAKRSRITGFNLIHAYATGQYHMDRVLLAGPEVAILQDQDVPTTKSIALAEQDTASGNGAAEQIEELVSTLRVGRVDVTEGAFDFEILRNDTIRTSHTLAHVALGIDQLRLVSLEANDPLDIFDVDDIDVLIQGYSYQLPDSLYVLEIQEITASMQQSSLRLESLRLRPLFSKGEYAAKFDYAQDRTNLEVPSVELMNVSLRALFNNQDLIAHKMLIRNPQVEIYRDNSIGLDPDRRPPTLQQMLRDADLYIRLDTIIVNKKDFVHPVIAVNAIKPGVFLLEDIHLEIFNVTNDTMLIRLNSIITANVKARLMGASTLQGRYEFEMDHPEDRYTYEGTLDPMDFTALNPLFENMLFIRVKSGQIGKASFSIESTRTASTGQVHFPYNNLKIQLLSKTNPDNPGLLLKVGTRLINTLIVKTNNPSTLGKFREGYVEEERDMQRSVFHHMSQSLFDGVGTSLMSKCVERIVTIFVDL</sequence>
<dbReference type="Proteomes" id="UP001476807">
    <property type="component" value="Unassembled WGS sequence"/>
</dbReference>
<feature type="transmembrane region" description="Helical" evidence="1">
    <location>
        <begin position="16"/>
        <end position="39"/>
    </location>
</feature>
<keyword evidence="1" id="KW-0472">Membrane</keyword>